<reference evidence="2 3" key="1">
    <citation type="submission" date="2023-05" db="EMBL/GenBank/DDBJ databases">
        <title>B98-5 Cell Line De Novo Hybrid Assembly: An Optical Mapping Approach.</title>
        <authorList>
            <person name="Kananen K."/>
            <person name="Auerbach J.A."/>
            <person name="Kautto E."/>
            <person name="Blachly J.S."/>
        </authorList>
    </citation>
    <scope>NUCLEOTIDE SEQUENCE [LARGE SCALE GENOMIC DNA]</scope>
    <source>
        <strain evidence="2">B95-8</strain>
        <tissue evidence="2">Cell line</tissue>
    </source>
</reference>
<organism evidence="2 3">
    <name type="scientific">Saguinus oedipus</name>
    <name type="common">Cotton-top tamarin</name>
    <name type="synonym">Oedipomidas oedipus</name>
    <dbReference type="NCBI Taxonomy" id="9490"/>
    <lineage>
        <taxon>Eukaryota</taxon>
        <taxon>Metazoa</taxon>
        <taxon>Chordata</taxon>
        <taxon>Craniata</taxon>
        <taxon>Vertebrata</taxon>
        <taxon>Euteleostomi</taxon>
        <taxon>Mammalia</taxon>
        <taxon>Eutheria</taxon>
        <taxon>Euarchontoglires</taxon>
        <taxon>Primates</taxon>
        <taxon>Haplorrhini</taxon>
        <taxon>Platyrrhini</taxon>
        <taxon>Cebidae</taxon>
        <taxon>Callitrichinae</taxon>
        <taxon>Saguinus</taxon>
    </lineage>
</organism>
<evidence type="ECO:0000313" key="2">
    <source>
        <dbReference type="EMBL" id="KAK2109149.1"/>
    </source>
</evidence>
<dbReference type="EMBL" id="JASSZA010000006">
    <property type="protein sequence ID" value="KAK2109149.1"/>
    <property type="molecule type" value="Genomic_DNA"/>
</dbReference>
<accession>A0ABQ9VJV1</accession>
<evidence type="ECO:0000256" key="1">
    <source>
        <dbReference type="SAM" id="MobiDB-lite"/>
    </source>
</evidence>
<evidence type="ECO:0000313" key="3">
    <source>
        <dbReference type="Proteomes" id="UP001266305"/>
    </source>
</evidence>
<comment type="caution">
    <text evidence="2">The sequence shown here is derived from an EMBL/GenBank/DDBJ whole genome shotgun (WGS) entry which is preliminary data.</text>
</comment>
<keyword evidence="3" id="KW-1185">Reference proteome</keyword>
<protein>
    <submittedName>
        <fullName evidence="2">Uncharacterized protein</fullName>
    </submittedName>
</protein>
<gene>
    <name evidence="2" type="ORF">P7K49_014314</name>
</gene>
<dbReference type="Proteomes" id="UP001266305">
    <property type="component" value="Unassembled WGS sequence"/>
</dbReference>
<feature type="compositionally biased region" description="Polar residues" evidence="1">
    <location>
        <begin position="148"/>
        <end position="158"/>
    </location>
</feature>
<name>A0ABQ9VJV1_SAGOE</name>
<proteinExistence type="predicted"/>
<feature type="region of interest" description="Disordered" evidence="1">
    <location>
        <begin position="79"/>
        <end position="158"/>
    </location>
</feature>
<sequence length="158" mass="16610">MEWLGLLVKGWLHQRRPGQTQLLLAKLPQQLQSCRSQESSLKDAGATGHALLHTELTPTAPGLGPHPPPTIVIIIPESSTESGSGVHHPPDAQPTAFPAAQDINGAPASVKWEDGSSIETKVVLTQKRQPSGTDDMAGDPMSAPGSELQGSNPHTNQG</sequence>